<keyword evidence="13" id="KW-1185">Reference proteome</keyword>
<dbReference type="GO" id="GO:0008798">
    <property type="term" value="F:beta-aspartyl-peptidase activity"/>
    <property type="evidence" value="ECO:0007669"/>
    <property type="project" value="UniProtKB-EC"/>
</dbReference>
<dbReference type="STRING" id="52.CMC5_043720"/>
<evidence type="ECO:0000256" key="4">
    <source>
        <dbReference type="ARBA" id="ARBA00022670"/>
    </source>
</evidence>
<keyword evidence="5 12" id="KW-0378">Hydrolase</keyword>
<accession>A0A0K1EH95</accession>
<keyword evidence="4" id="KW-0645">Protease</keyword>
<organism evidence="12 13">
    <name type="scientific">Chondromyces crocatus</name>
    <dbReference type="NCBI Taxonomy" id="52"/>
    <lineage>
        <taxon>Bacteria</taxon>
        <taxon>Pseudomonadati</taxon>
        <taxon>Myxococcota</taxon>
        <taxon>Polyangia</taxon>
        <taxon>Polyangiales</taxon>
        <taxon>Polyangiaceae</taxon>
        <taxon>Chondromyces</taxon>
    </lineage>
</organism>
<proteinExistence type="predicted"/>
<sequence length="305" mass="30870">MVISPVHGLGDDGGRFYVLVHGGAGHVVEARRQLHVDGCLRAARAAAAVLAGGGNALDAVEHAVRTLEDDPLFNAGTGACLNEAGRVEHDASIMEGRGLRAGGVCALSGFQNPVSIARAALEDGRHVLYAAEGAARFASERGFSSVDGEALITDAAREALASVRAGKGTTSWAGGTVGAVARDASGLCAAATSTGGTIDKRLGRVGDSPLIGAGTYADDEAGAVSTTGQGEAMIRLGVARSVVERMRAGALAEVAAQVEIERVRGRLQATGGVIAVDARGRWGLARSTSTMSWAVAGERGERAGF</sequence>
<evidence type="ECO:0000313" key="13">
    <source>
        <dbReference type="Proteomes" id="UP000067626"/>
    </source>
</evidence>
<evidence type="ECO:0000256" key="1">
    <source>
        <dbReference type="ARBA" id="ARBA00000306"/>
    </source>
</evidence>
<dbReference type="FunFam" id="3.60.20.30:FF:000001">
    <property type="entry name" value="Isoaspartyl peptidase/L-asparaginase"/>
    <property type="match status" value="1"/>
</dbReference>
<dbReference type="InterPro" id="IPR033844">
    <property type="entry name" value="ASRGL1_meta"/>
</dbReference>
<dbReference type="PANTHER" id="PTHR10188:SF6">
    <property type="entry name" value="N(4)-(BETA-N-ACETYLGLUCOSAMINYL)-L-ASPARAGINASE"/>
    <property type="match status" value="1"/>
</dbReference>
<dbReference type="Pfam" id="PF01112">
    <property type="entry name" value="Asparaginase_2"/>
    <property type="match status" value="1"/>
</dbReference>
<dbReference type="Gene3D" id="3.60.20.30">
    <property type="entry name" value="(Glycosyl)asparaginase"/>
    <property type="match status" value="1"/>
</dbReference>
<dbReference type="GO" id="GO:0005737">
    <property type="term" value="C:cytoplasm"/>
    <property type="evidence" value="ECO:0007669"/>
    <property type="project" value="TreeGrafter"/>
</dbReference>
<comment type="catalytic activity">
    <reaction evidence="7">
        <text>L-asparagine + H2O = L-aspartate + NH4(+)</text>
        <dbReference type="Rhea" id="RHEA:21016"/>
        <dbReference type="ChEBI" id="CHEBI:15377"/>
        <dbReference type="ChEBI" id="CHEBI:28938"/>
        <dbReference type="ChEBI" id="CHEBI:29991"/>
        <dbReference type="ChEBI" id="CHEBI:58048"/>
        <dbReference type="EC" id="3.5.1.1"/>
    </reaction>
</comment>
<feature type="binding site" evidence="10">
    <location>
        <begin position="204"/>
        <end position="207"/>
    </location>
    <ligand>
        <name>substrate</name>
    </ligand>
</feature>
<feature type="binding site" evidence="10">
    <location>
        <begin position="227"/>
        <end position="230"/>
    </location>
    <ligand>
        <name>substrate</name>
    </ligand>
</feature>
<dbReference type="PANTHER" id="PTHR10188">
    <property type="entry name" value="L-ASPARAGINASE"/>
    <property type="match status" value="1"/>
</dbReference>
<dbReference type="Proteomes" id="UP000067626">
    <property type="component" value="Chromosome"/>
</dbReference>
<evidence type="ECO:0000256" key="8">
    <source>
        <dbReference type="ARBA" id="ARBA00069124"/>
    </source>
</evidence>
<keyword evidence="6" id="KW-0068">Autocatalytic cleavage</keyword>
<gene>
    <name evidence="12" type="ORF">CMC5_043720</name>
</gene>
<dbReference type="EMBL" id="CP012159">
    <property type="protein sequence ID" value="AKT40219.1"/>
    <property type="molecule type" value="Genomic_DNA"/>
</dbReference>
<dbReference type="EC" id="3.4.19.5" evidence="2"/>
<evidence type="ECO:0000256" key="11">
    <source>
        <dbReference type="PIRSR" id="PIRSR600246-3"/>
    </source>
</evidence>
<dbReference type="PATRIC" id="fig|52.7.peg.4819"/>
<dbReference type="EC" id="3.5.1.1" evidence="3"/>
<dbReference type="InterPro" id="IPR000246">
    <property type="entry name" value="Peptidase_T2"/>
</dbReference>
<dbReference type="GO" id="GO:0006508">
    <property type="term" value="P:proteolysis"/>
    <property type="evidence" value="ECO:0007669"/>
    <property type="project" value="UniProtKB-KW"/>
</dbReference>
<dbReference type="GO" id="GO:0004067">
    <property type="term" value="F:asparaginase activity"/>
    <property type="evidence" value="ECO:0007669"/>
    <property type="project" value="UniProtKB-EC"/>
</dbReference>
<dbReference type="SUPFAM" id="SSF56235">
    <property type="entry name" value="N-terminal nucleophile aminohydrolases (Ntn hydrolases)"/>
    <property type="match status" value="1"/>
</dbReference>
<feature type="active site" description="Nucleophile" evidence="9">
    <location>
        <position position="176"/>
    </location>
</feature>
<dbReference type="KEGG" id="ccro:CMC5_043720"/>
<dbReference type="RefSeq" id="WP_050432183.1">
    <property type="nucleotide sequence ID" value="NZ_CP012159.1"/>
</dbReference>
<evidence type="ECO:0000256" key="10">
    <source>
        <dbReference type="PIRSR" id="PIRSR600246-2"/>
    </source>
</evidence>
<feature type="site" description="Cleavage; by autolysis" evidence="11">
    <location>
        <begin position="175"/>
        <end position="176"/>
    </location>
</feature>
<evidence type="ECO:0000256" key="6">
    <source>
        <dbReference type="ARBA" id="ARBA00022813"/>
    </source>
</evidence>
<evidence type="ECO:0000256" key="9">
    <source>
        <dbReference type="PIRSR" id="PIRSR600246-1"/>
    </source>
</evidence>
<dbReference type="AlphaFoldDB" id="A0A0K1EH95"/>
<protein>
    <recommendedName>
        <fullName evidence="8">Isoaspartyl peptidase</fullName>
        <ecNumber evidence="2">3.4.19.5</ecNumber>
        <ecNumber evidence="3">3.5.1.1</ecNumber>
    </recommendedName>
</protein>
<evidence type="ECO:0000256" key="2">
    <source>
        <dbReference type="ARBA" id="ARBA00012879"/>
    </source>
</evidence>
<reference evidence="12 13" key="1">
    <citation type="submission" date="2015-07" db="EMBL/GenBank/DDBJ databases">
        <title>Genome analysis of myxobacterium Chondromyces crocatus Cm c5 reveals a high potential for natural compound synthesis and the genetic basis for the loss of fruiting body formation.</title>
        <authorList>
            <person name="Zaburannyi N."/>
            <person name="Bunk B."/>
            <person name="Maier J."/>
            <person name="Overmann J."/>
            <person name="Mueller R."/>
        </authorList>
    </citation>
    <scope>NUCLEOTIDE SEQUENCE [LARGE SCALE GENOMIC DNA]</scope>
    <source>
        <strain evidence="12 13">Cm c5</strain>
    </source>
</reference>
<evidence type="ECO:0000256" key="7">
    <source>
        <dbReference type="ARBA" id="ARBA00049366"/>
    </source>
</evidence>
<comment type="catalytic activity">
    <reaction evidence="1">
        <text>Cleavage of a beta-linked Asp residue from the N-terminus of a polypeptide.</text>
        <dbReference type="EC" id="3.4.19.5"/>
    </reaction>
</comment>
<dbReference type="CDD" id="cd04702">
    <property type="entry name" value="ASRGL1_like"/>
    <property type="match status" value="1"/>
</dbReference>
<evidence type="ECO:0000256" key="5">
    <source>
        <dbReference type="ARBA" id="ARBA00022801"/>
    </source>
</evidence>
<evidence type="ECO:0000256" key="3">
    <source>
        <dbReference type="ARBA" id="ARBA00012920"/>
    </source>
</evidence>
<name>A0A0K1EH95_CHOCO</name>
<dbReference type="InterPro" id="IPR029055">
    <property type="entry name" value="Ntn_hydrolases_N"/>
</dbReference>
<evidence type="ECO:0000313" key="12">
    <source>
        <dbReference type="EMBL" id="AKT40219.1"/>
    </source>
</evidence>